<sequence length="69" mass="7895">MASRKRINKRRNPREERRLTVRGIRRDPPDLRKLSKALTALAMAEAEREAQAEQAARDAADEQRGEPDA</sequence>
<evidence type="ECO:0000313" key="3">
    <source>
        <dbReference type="Proteomes" id="UP001183388"/>
    </source>
</evidence>
<accession>A0ABU2LDJ8</accession>
<gene>
    <name evidence="2" type="ORF">RM780_22285</name>
</gene>
<evidence type="ECO:0000256" key="1">
    <source>
        <dbReference type="SAM" id="MobiDB-lite"/>
    </source>
</evidence>
<evidence type="ECO:0000313" key="2">
    <source>
        <dbReference type="EMBL" id="MDT0309664.1"/>
    </source>
</evidence>
<dbReference type="Proteomes" id="UP001183388">
    <property type="component" value="Unassembled WGS sequence"/>
</dbReference>
<feature type="compositionally biased region" description="Basic residues" evidence="1">
    <location>
        <begin position="1"/>
        <end position="12"/>
    </location>
</feature>
<dbReference type="RefSeq" id="WP_311632625.1">
    <property type="nucleotide sequence ID" value="NZ_JAVREN010000043.1"/>
</dbReference>
<keyword evidence="3" id="KW-1185">Reference proteome</keyword>
<organism evidence="2 3">
    <name type="scientific">Streptomyces boetiae</name>
    <dbReference type="NCBI Taxonomy" id="3075541"/>
    <lineage>
        <taxon>Bacteria</taxon>
        <taxon>Bacillati</taxon>
        <taxon>Actinomycetota</taxon>
        <taxon>Actinomycetes</taxon>
        <taxon>Kitasatosporales</taxon>
        <taxon>Streptomycetaceae</taxon>
        <taxon>Streptomyces</taxon>
    </lineage>
</organism>
<feature type="region of interest" description="Disordered" evidence="1">
    <location>
        <begin position="44"/>
        <end position="69"/>
    </location>
</feature>
<reference evidence="3" key="1">
    <citation type="submission" date="2023-07" db="EMBL/GenBank/DDBJ databases">
        <title>30 novel species of actinomycetes from the DSMZ collection.</title>
        <authorList>
            <person name="Nouioui I."/>
        </authorList>
    </citation>
    <scope>NUCLEOTIDE SEQUENCE [LARGE SCALE GENOMIC DNA]</scope>
    <source>
        <strain evidence="3">DSM 44917</strain>
    </source>
</reference>
<protein>
    <submittedName>
        <fullName evidence="2">Uncharacterized protein</fullName>
    </submittedName>
</protein>
<dbReference type="EMBL" id="JAVREN010000043">
    <property type="protein sequence ID" value="MDT0309664.1"/>
    <property type="molecule type" value="Genomic_DNA"/>
</dbReference>
<name>A0ABU2LDJ8_9ACTN</name>
<feature type="region of interest" description="Disordered" evidence="1">
    <location>
        <begin position="1"/>
        <end position="21"/>
    </location>
</feature>
<feature type="compositionally biased region" description="Basic and acidic residues" evidence="1">
    <location>
        <begin position="45"/>
        <end position="69"/>
    </location>
</feature>
<comment type="caution">
    <text evidence="2">The sequence shown here is derived from an EMBL/GenBank/DDBJ whole genome shotgun (WGS) entry which is preliminary data.</text>
</comment>
<proteinExistence type="predicted"/>